<name>A0A6A6XEZ6_9PLEO</name>
<evidence type="ECO:0008006" key="4">
    <source>
        <dbReference type="Google" id="ProtNLM"/>
    </source>
</evidence>
<proteinExistence type="predicted"/>
<gene>
    <name evidence="2" type="ORF">K505DRAFT_24565</name>
</gene>
<dbReference type="SUPFAM" id="SSF54768">
    <property type="entry name" value="dsRNA-binding domain-like"/>
    <property type="match status" value="1"/>
</dbReference>
<protein>
    <recommendedName>
        <fullName evidence="4">DRBM domain-containing protein</fullName>
    </recommendedName>
</protein>
<dbReference type="PANTHER" id="PTHR42030">
    <property type="entry name" value="DRBM DOMAIN-CONTAINING PROTEIN"/>
    <property type="match status" value="1"/>
</dbReference>
<evidence type="ECO:0000313" key="2">
    <source>
        <dbReference type="EMBL" id="KAF2794613.1"/>
    </source>
</evidence>
<sequence length="103" mass="11632">MATSKEQSSFVVKLQQYCASNAIEPPQFQDYSDPRGIRTAWSSAVWVQGRKFEASLWRDYRFLNQSREDAAELAYRTLVGDPPTTAQATSQYSHSRGGYGSSR</sequence>
<reference evidence="2" key="1">
    <citation type="journal article" date="2020" name="Stud. Mycol.">
        <title>101 Dothideomycetes genomes: a test case for predicting lifestyles and emergence of pathogens.</title>
        <authorList>
            <person name="Haridas S."/>
            <person name="Albert R."/>
            <person name="Binder M."/>
            <person name="Bloem J."/>
            <person name="Labutti K."/>
            <person name="Salamov A."/>
            <person name="Andreopoulos B."/>
            <person name="Baker S."/>
            <person name="Barry K."/>
            <person name="Bills G."/>
            <person name="Bluhm B."/>
            <person name="Cannon C."/>
            <person name="Castanera R."/>
            <person name="Culley D."/>
            <person name="Daum C."/>
            <person name="Ezra D."/>
            <person name="Gonzalez J."/>
            <person name="Henrissat B."/>
            <person name="Kuo A."/>
            <person name="Liang C."/>
            <person name="Lipzen A."/>
            <person name="Lutzoni F."/>
            <person name="Magnuson J."/>
            <person name="Mondo S."/>
            <person name="Nolan M."/>
            <person name="Ohm R."/>
            <person name="Pangilinan J."/>
            <person name="Park H.-J."/>
            <person name="Ramirez L."/>
            <person name="Alfaro M."/>
            <person name="Sun H."/>
            <person name="Tritt A."/>
            <person name="Yoshinaga Y."/>
            <person name="Zwiers L.-H."/>
            <person name="Turgeon B."/>
            <person name="Goodwin S."/>
            <person name="Spatafora J."/>
            <person name="Crous P."/>
            <person name="Grigoriev I."/>
        </authorList>
    </citation>
    <scope>NUCLEOTIDE SEQUENCE</scope>
    <source>
        <strain evidence="2">CBS 109.77</strain>
    </source>
</reference>
<evidence type="ECO:0000256" key="1">
    <source>
        <dbReference type="SAM" id="MobiDB-lite"/>
    </source>
</evidence>
<dbReference type="Gene3D" id="3.30.160.20">
    <property type="match status" value="1"/>
</dbReference>
<organism evidence="2 3">
    <name type="scientific">Melanomma pulvis-pyrius CBS 109.77</name>
    <dbReference type="NCBI Taxonomy" id="1314802"/>
    <lineage>
        <taxon>Eukaryota</taxon>
        <taxon>Fungi</taxon>
        <taxon>Dikarya</taxon>
        <taxon>Ascomycota</taxon>
        <taxon>Pezizomycotina</taxon>
        <taxon>Dothideomycetes</taxon>
        <taxon>Pleosporomycetidae</taxon>
        <taxon>Pleosporales</taxon>
        <taxon>Melanommataceae</taxon>
        <taxon>Melanomma</taxon>
    </lineage>
</organism>
<dbReference type="Proteomes" id="UP000799757">
    <property type="component" value="Unassembled WGS sequence"/>
</dbReference>
<dbReference type="OrthoDB" id="5418749at2759"/>
<feature type="region of interest" description="Disordered" evidence="1">
    <location>
        <begin position="82"/>
        <end position="103"/>
    </location>
</feature>
<keyword evidence="3" id="KW-1185">Reference proteome</keyword>
<dbReference type="PANTHER" id="PTHR42030:SF1">
    <property type="entry name" value="DRBM DOMAIN-CONTAINING PROTEIN"/>
    <property type="match status" value="1"/>
</dbReference>
<dbReference type="AlphaFoldDB" id="A0A6A6XEZ6"/>
<dbReference type="EMBL" id="MU001885">
    <property type="protein sequence ID" value="KAF2794613.1"/>
    <property type="molecule type" value="Genomic_DNA"/>
</dbReference>
<accession>A0A6A6XEZ6</accession>
<evidence type="ECO:0000313" key="3">
    <source>
        <dbReference type="Proteomes" id="UP000799757"/>
    </source>
</evidence>